<organism evidence="1 2">
    <name type="scientific">Panagrolaimus sp. ES5</name>
    <dbReference type="NCBI Taxonomy" id="591445"/>
    <lineage>
        <taxon>Eukaryota</taxon>
        <taxon>Metazoa</taxon>
        <taxon>Ecdysozoa</taxon>
        <taxon>Nematoda</taxon>
        <taxon>Chromadorea</taxon>
        <taxon>Rhabditida</taxon>
        <taxon>Tylenchina</taxon>
        <taxon>Panagrolaimomorpha</taxon>
        <taxon>Panagrolaimoidea</taxon>
        <taxon>Panagrolaimidae</taxon>
        <taxon>Panagrolaimus</taxon>
    </lineage>
</organism>
<dbReference type="Proteomes" id="UP000887579">
    <property type="component" value="Unplaced"/>
</dbReference>
<evidence type="ECO:0000313" key="2">
    <source>
        <dbReference type="WBParaSite" id="ES5_v2.g23333.t1"/>
    </source>
</evidence>
<protein>
    <submittedName>
        <fullName evidence="2">Carboxylesterase type B domain-containing protein</fullName>
    </submittedName>
</protein>
<dbReference type="WBParaSite" id="ES5_v2.g23333.t1">
    <property type="protein sequence ID" value="ES5_v2.g23333.t1"/>
    <property type="gene ID" value="ES5_v2.g23333"/>
</dbReference>
<reference evidence="2" key="1">
    <citation type="submission" date="2022-11" db="UniProtKB">
        <authorList>
            <consortium name="WormBaseParasite"/>
        </authorList>
    </citation>
    <scope>IDENTIFICATION</scope>
</reference>
<name>A0AC34G0N7_9BILA</name>
<proteinExistence type="predicted"/>
<evidence type="ECO:0000313" key="1">
    <source>
        <dbReference type="Proteomes" id="UP000887579"/>
    </source>
</evidence>
<sequence length="167" mass="18948">MKWILQCLVLFYLGDVALSHFQIPGKPIVVLPEFTVHGIKNTTNKGTDAFLYLGIPYAKPPVRFEKAEPLPITLLTPLKQVDAKKWKAACHQVVDVSDTTVTSEDCLYLNVFTPTNSTKKNLPVYIFIHGGGYSYGYTQAYGYEYFVDNFISQDIIMVTLQYRLAHF</sequence>
<accession>A0AC34G0N7</accession>